<proteinExistence type="inferred from homology"/>
<dbReference type="OrthoDB" id="9796712at2"/>
<evidence type="ECO:0000256" key="1">
    <source>
        <dbReference type="ARBA" id="ARBA00009249"/>
    </source>
</evidence>
<protein>
    <recommendedName>
        <fullName evidence="3">Glycine cleavage system H protein</fullName>
    </recommendedName>
</protein>
<evidence type="ECO:0000313" key="7">
    <source>
        <dbReference type="Proteomes" id="UP000297713"/>
    </source>
</evidence>
<reference evidence="6 7" key="1">
    <citation type="submission" date="2016-05" db="EMBL/GenBank/DDBJ databases">
        <title>Diversity and Homogeneity among Thermoacidophilic Verrucomicrobia Methanotrophs Linked with Geographical Origin.</title>
        <authorList>
            <person name="Erikstad H.-A."/>
            <person name="Smestad N.B."/>
            <person name="Ceballos R.M."/>
            <person name="Birkeland N.-K."/>
        </authorList>
    </citation>
    <scope>NUCLEOTIDE SEQUENCE [LARGE SCALE GENOMIC DNA]</scope>
    <source>
        <strain evidence="6 7">Phi</strain>
    </source>
</reference>
<accession>A0A4Y8P9T8</accession>
<feature type="domain" description="Lipoyl-binding" evidence="5">
    <location>
        <begin position="22"/>
        <end position="104"/>
    </location>
</feature>
<dbReference type="HAMAP" id="MF_00272">
    <property type="entry name" value="GcvH"/>
    <property type="match status" value="1"/>
</dbReference>
<dbReference type="PANTHER" id="PTHR11715:SF3">
    <property type="entry name" value="GLYCINE CLEAVAGE SYSTEM H PROTEIN-RELATED"/>
    <property type="match status" value="1"/>
</dbReference>
<dbReference type="InterPro" id="IPR011053">
    <property type="entry name" value="Single_hybrid_motif"/>
</dbReference>
<dbReference type="InterPro" id="IPR000089">
    <property type="entry name" value="Biotin_lipoyl"/>
</dbReference>
<sequence length="128" mass="14309">MNIPSDRLYTETHEWVSVNGDIATIGITEHAQRELSDIVYIELPKVGDRFTQKAVVGVIESVKAASDLYAPVSGEIVAVNTQLIDHPSLVNSNPYGEGWMFKMKMNHLEELSSLKDAEAYNEFLREKG</sequence>
<dbReference type="GO" id="GO:0005960">
    <property type="term" value="C:glycine cleavage complex"/>
    <property type="evidence" value="ECO:0007669"/>
    <property type="project" value="InterPro"/>
</dbReference>
<gene>
    <name evidence="3" type="primary">gcvH</name>
    <name evidence="6" type="ORF">A7Q10_09715</name>
</gene>
<dbReference type="PANTHER" id="PTHR11715">
    <property type="entry name" value="GLYCINE CLEAVAGE SYSTEM H PROTEIN"/>
    <property type="match status" value="1"/>
</dbReference>
<dbReference type="EMBL" id="LXQC01000157">
    <property type="protein sequence ID" value="TFE67231.1"/>
    <property type="molecule type" value="Genomic_DNA"/>
</dbReference>
<evidence type="ECO:0000256" key="4">
    <source>
        <dbReference type="PIRSR" id="PIRSR617453-50"/>
    </source>
</evidence>
<comment type="cofactor">
    <cofactor evidence="3">
        <name>(R)-lipoate</name>
        <dbReference type="ChEBI" id="CHEBI:83088"/>
    </cofactor>
    <text evidence="3">Binds 1 lipoyl cofactor covalently.</text>
</comment>
<comment type="caution">
    <text evidence="6">The sequence shown here is derived from an EMBL/GenBank/DDBJ whole genome shotgun (WGS) entry which is preliminary data.</text>
</comment>
<dbReference type="InterPro" id="IPR017453">
    <property type="entry name" value="GCV_H_sub"/>
</dbReference>
<dbReference type="RefSeq" id="WP_134440587.1">
    <property type="nucleotide sequence ID" value="NZ_CP065957.1"/>
</dbReference>
<keyword evidence="2 3" id="KW-0450">Lipoyl</keyword>
<dbReference type="NCBIfam" id="NF002270">
    <property type="entry name" value="PRK01202.1"/>
    <property type="match status" value="1"/>
</dbReference>
<dbReference type="CDD" id="cd06848">
    <property type="entry name" value="GCS_H"/>
    <property type="match status" value="1"/>
</dbReference>
<dbReference type="SUPFAM" id="SSF51230">
    <property type="entry name" value="Single hybrid motif"/>
    <property type="match status" value="1"/>
</dbReference>
<dbReference type="Gene3D" id="2.40.50.100">
    <property type="match status" value="1"/>
</dbReference>
<evidence type="ECO:0000256" key="2">
    <source>
        <dbReference type="ARBA" id="ARBA00022823"/>
    </source>
</evidence>
<comment type="similarity">
    <text evidence="1 3">Belongs to the GcvH family.</text>
</comment>
<keyword evidence="7" id="KW-1185">Reference proteome</keyword>
<dbReference type="AlphaFoldDB" id="A0A4Y8P9T8"/>
<dbReference type="NCBIfam" id="TIGR00527">
    <property type="entry name" value="gcvH"/>
    <property type="match status" value="1"/>
</dbReference>
<dbReference type="PROSITE" id="PS00189">
    <property type="entry name" value="LIPOYL"/>
    <property type="match status" value="1"/>
</dbReference>
<dbReference type="GO" id="GO:0005737">
    <property type="term" value="C:cytoplasm"/>
    <property type="evidence" value="ECO:0007669"/>
    <property type="project" value="TreeGrafter"/>
</dbReference>
<feature type="modified residue" description="N6-lipoyllysine" evidence="3 4">
    <location>
        <position position="63"/>
    </location>
</feature>
<name>A0A4Y8P9T8_9BACT</name>
<dbReference type="Proteomes" id="UP000297713">
    <property type="component" value="Unassembled WGS sequence"/>
</dbReference>
<dbReference type="InterPro" id="IPR033753">
    <property type="entry name" value="GCV_H/Fam206"/>
</dbReference>
<organism evidence="6 7">
    <name type="scientific">Methylacidiphilum caldifontis</name>
    <dbReference type="NCBI Taxonomy" id="2795386"/>
    <lineage>
        <taxon>Bacteria</taxon>
        <taxon>Pseudomonadati</taxon>
        <taxon>Verrucomicrobiota</taxon>
        <taxon>Methylacidiphilae</taxon>
        <taxon>Methylacidiphilales</taxon>
        <taxon>Methylacidiphilaceae</taxon>
        <taxon>Methylacidiphilum (ex Ratnadevi et al. 2023)</taxon>
    </lineage>
</organism>
<dbReference type="Pfam" id="PF01597">
    <property type="entry name" value="GCV_H"/>
    <property type="match status" value="1"/>
</dbReference>
<dbReference type="GO" id="GO:0009249">
    <property type="term" value="P:protein lipoylation"/>
    <property type="evidence" value="ECO:0007669"/>
    <property type="project" value="TreeGrafter"/>
</dbReference>
<evidence type="ECO:0000313" key="6">
    <source>
        <dbReference type="EMBL" id="TFE67231.1"/>
    </source>
</evidence>
<dbReference type="InterPro" id="IPR003016">
    <property type="entry name" value="2-oxoA_DH_lipoyl-BS"/>
</dbReference>
<evidence type="ECO:0000256" key="3">
    <source>
        <dbReference type="HAMAP-Rule" id="MF_00272"/>
    </source>
</evidence>
<comment type="subunit">
    <text evidence="3">The glycine cleavage system is composed of four proteins: P, T, L and H.</text>
</comment>
<dbReference type="GO" id="GO:0019464">
    <property type="term" value="P:glycine decarboxylation via glycine cleavage system"/>
    <property type="evidence" value="ECO:0007669"/>
    <property type="project" value="UniProtKB-UniRule"/>
</dbReference>
<evidence type="ECO:0000259" key="5">
    <source>
        <dbReference type="PROSITE" id="PS50968"/>
    </source>
</evidence>
<dbReference type="PROSITE" id="PS50968">
    <property type="entry name" value="BIOTINYL_LIPOYL"/>
    <property type="match status" value="1"/>
</dbReference>
<dbReference type="InterPro" id="IPR002930">
    <property type="entry name" value="GCV_H"/>
</dbReference>
<comment type="function">
    <text evidence="3">The glycine cleavage system catalyzes the degradation of glycine. The H protein shuttles the methylamine group of glycine from the P protein to the T protein.</text>
</comment>